<keyword evidence="3" id="KW-1185">Reference proteome</keyword>
<proteinExistence type="predicted"/>
<gene>
    <name evidence="2" type="ORF">AAG570_004277</name>
</gene>
<name>A0ABD0Y0D6_9HEMI</name>
<dbReference type="EMBL" id="JBFDAA010000016">
    <property type="protein sequence ID" value="KAL1116949.1"/>
    <property type="molecule type" value="Genomic_DNA"/>
</dbReference>
<protein>
    <submittedName>
        <fullName evidence="2">Uncharacterized protein</fullName>
    </submittedName>
</protein>
<accession>A0ABD0Y0D6</accession>
<dbReference type="Proteomes" id="UP001558652">
    <property type="component" value="Unassembled WGS sequence"/>
</dbReference>
<organism evidence="2 3">
    <name type="scientific">Ranatra chinensis</name>
    <dbReference type="NCBI Taxonomy" id="642074"/>
    <lineage>
        <taxon>Eukaryota</taxon>
        <taxon>Metazoa</taxon>
        <taxon>Ecdysozoa</taxon>
        <taxon>Arthropoda</taxon>
        <taxon>Hexapoda</taxon>
        <taxon>Insecta</taxon>
        <taxon>Pterygota</taxon>
        <taxon>Neoptera</taxon>
        <taxon>Paraneoptera</taxon>
        <taxon>Hemiptera</taxon>
        <taxon>Heteroptera</taxon>
        <taxon>Panheteroptera</taxon>
        <taxon>Nepomorpha</taxon>
        <taxon>Nepidae</taxon>
        <taxon>Ranatrinae</taxon>
        <taxon>Ranatra</taxon>
    </lineage>
</organism>
<sequence length="122" mass="13291">MPRVEPTAGRKAGPEMRMRSAPAASSRGVGQSESGLPSERLLDRERKRERERERERCSSVTLKQFKKKGAPRKKTPFTRSVELGHSLSTGRDPLNCSQSGSISGSGSGSGISSLSFCKINQR</sequence>
<reference evidence="2 3" key="1">
    <citation type="submission" date="2024-07" db="EMBL/GenBank/DDBJ databases">
        <title>Chromosome-level genome assembly of the water stick insect Ranatra chinensis (Heteroptera: Nepidae).</title>
        <authorList>
            <person name="Liu X."/>
        </authorList>
    </citation>
    <scope>NUCLEOTIDE SEQUENCE [LARGE SCALE GENOMIC DNA]</scope>
    <source>
        <strain evidence="2">Cailab_2021Rc</strain>
        <tissue evidence="2">Muscle</tissue>
    </source>
</reference>
<feature type="region of interest" description="Disordered" evidence="1">
    <location>
        <begin position="1"/>
        <end position="122"/>
    </location>
</feature>
<evidence type="ECO:0000313" key="3">
    <source>
        <dbReference type="Proteomes" id="UP001558652"/>
    </source>
</evidence>
<feature type="compositionally biased region" description="Basic and acidic residues" evidence="1">
    <location>
        <begin position="40"/>
        <end position="57"/>
    </location>
</feature>
<dbReference type="AlphaFoldDB" id="A0ABD0Y0D6"/>
<feature type="compositionally biased region" description="Basic residues" evidence="1">
    <location>
        <begin position="64"/>
        <end position="76"/>
    </location>
</feature>
<evidence type="ECO:0000313" key="2">
    <source>
        <dbReference type="EMBL" id="KAL1116949.1"/>
    </source>
</evidence>
<comment type="caution">
    <text evidence="2">The sequence shown here is derived from an EMBL/GenBank/DDBJ whole genome shotgun (WGS) entry which is preliminary data.</text>
</comment>
<evidence type="ECO:0000256" key="1">
    <source>
        <dbReference type="SAM" id="MobiDB-lite"/>
    </source>
</evidence>